<evidence type="ECO:0000313" key="2">
    <source>
        <dbReference type="Proteomes" id="UP001142175"/>
    </source>
</evidence>
<reference evidence="1" key="1">
    <citation type="submission" date="2022-08" db="EMBL/GenBank/DDBJ databases">
        <authorList>
            <person name="Zhang D."/>
        </authorList>
    </citation>
    <scope>NUCLEOTIDE SEQUENCE</scope>
    <source>
        <strain evidence="1">XJ19-11</strain>
    </source>
</reference>
<keyword evidence="2" id="KW-1185">Reference proteome</keyword>
<gene>
    <name evidence="1" type="ORF">NU887_14250</name>
</gene>
<protein>
    <submittedName>
        <fullName evidence="1">Uncharacterized protein</fullName>
    </submittedName>
</protein>
<proteinExistence type="predicted"/>
<dbReference type="Proteomes" id="UP001142175">
    <property type="component" value="Unassembled WGS sequence"/>
</dbReference>
<comment type="caution">
    <text evidence="1">The sequence shown here is derived from an EMBL/GenBank/DDBJ whole genome shotgun (WGS) entry which is preliminary data.</text>
</comment>
<name>A0A9X2SZ36_9BACT</name>
<dbReference type="RefSeq" id="WP_258424055.1">
    <property type="nucleotide sequence ID" value="NZ_JANSUY010000013.1"/>
</dbReference>
<accession>A0A9X2SZ36</accession>
<dbReference type="EMBL" id="JANSUY010000013">
    <property type="protein sequence ID" value="MCR9016202.1"/>
    <property type="molecule type" value="Genomic_DNA"/>
</dbReference>
<dbReference type="AlphaFoldDB" id="A0A9X2SZ36"/>
<sequence>MNHKSNFFLIDLLNILPIEIELFIQAPSLMNVVIEKMLKASDQHYFKSVQFDELIKKEFVGEELKSSFSVYIQNIEIKKNGILLFKGYDGVEYGVISKKISIPVWFKEKYVPEICLISADW</sequence>
<evidence type="ECO:0000313" key="1">
    <source>
        <dbReference type="EMBL" id="MCR9016202.1"/>
    </source>
</evidence>
<organism evidence="1 2">
    <name type="scientific">Aquiflexum gelatinilyticum</name>
    <dbReference type="NCBI Taxonomy" id="2961943"/>
    <lineage>
        <taxon>Bacteria</taxon>
        <taxon>Pseudomonadati</taxon>
        <taxon>Bacteroidota</taxon>
        <taxon>Cytophagia</taxon>
        <taxon>Cytophagales</taxon>
        <taxon>Cyclobacteriaceae</taxon>
        <taxon>Aquiflexum</taxon>
    </lineage>
</organism>